<dbReference type="GO" id="GO:0008168">
    <property type="term" value="F:methyltransferase activity"/>
    <property type="evidence" value="ECO:0007669"/>
    <property type="project" value="UniProtKB-KW"/>
</dbReference>
<accession>A0ABS6JJJ9</accession>
<evidence type="ECO:0000259" key="3">
    <source>
        <dbReference type="Pfam" id="PF13649"/>
    </source>
</evidence>
<proteinExistence type="predicted"/>
<evidence type="ECO:0000313" key="5">
    <source>
        <dbReference type="Proteomes" id="UP000784880"/>
    </source>
</evidence>
<sequence>MSDYMDMLAAYGVTEARPGGRKMTKKLLSLYPLPTNSNILEIGCGLGDTAKLLSEVKNTNVLAMDNHSKMIKKAKERHLNINNITWKIDDVNDANIREQSFDVIVSESVLSFTDLKKSLSNIYRWLKPNGLVYLLEPVYLGGLNNKELRDYKNFYGFHSLLKEGEWIHLFQQQGFSLMDTVKDEGEIMEDVEHSKHFPELVIDQQIDEKYIKLMENHLYFTENYLAFFDYAYFVLQK</sequence>
<evidence type="ECO:0000313" key="4">
    <source>
        <dbReference type="EMBL" id="MBU9713845.1"/>
    </source>
</evidence>
<dbReference type="Pfam" id="PF13649">
    <property type="entry name" value="Methyltransf_25"/>
    <property type="match status" value="1"/>
</dbReference>
<organism evidence="4 5">
    <name type="scientific">Evansella tamaricis</name>
    <dbReference type="NCBI Taxonomy" id="2069301"/>
    <lineage>
        <taxon>Bacteria</taxon>
        <taxon>Bacillati</taxon>
        <taxon>Bacillota</taxon>
        <taxon>Bacilli</taxon>
        <taxon>Bacillales</taxon>
        <taxon>Bacillaceae</taxon>
        <taxon>Evansella</taxon>
    </lineage>
</organism>
<dbReference type="InterPro" id="IPR041698">
    <property type="entry name" value="Methyltransf_25"/>
</dbReference>
<feature type="domain" description="Methyltransferase" evidence="3">
    <location>
        <begin position="39"/>
        <end position="130"/>
    </location>
</feature>
<keyword evidence="5" id="KW-1185">Reference proteome</keyword>
<dbReference type="PANTHER" id="PTHR44307:SF2">
    <property type="entry name" value="PHOSPHOETHANOLAMINE METHYLTRANSFERASE ISOFORM X1"/>
    <property type="match status" value="1"/>
</dbReference>
<keyword evidence="2" id="KW-0808">Transferase</keyword>
<dbReference type="EMBL" id="JAHQCS010000153">
    <property type="protein sequence ID" value="MBU9713845.1"/>
    <property type="molecule type" value="Genomic_DNA"/>
</dbReference>
<dbReference type="CDD" id="cd02440">
    <property type="entry name" value="AdoMet_MTases"/>
    <property type="match status" value="1"/>
</dbReference>
<name>A0ABS6JJJ9_9BACI</name>
<dbReference type="RefSeq" id="WP_217068001.1">
    <property type="nucleotide sequence ID" value="NZ_JAHQCS010000153.1"/>
</dbReference>
<dbReference type="GO" id="GO:0032259">
    <property type="term" value="P:methylation"/>
    <property type="evidence" value="ECO:0007669"/>
    <property type="project" value="UniProtKB-KW"/>
</dbReference>
<evidence type="ECO:0000256" key="1">
    <source>
        <dbReference type="ARBA" id="ARBA00022603"/>
    </source>
</evidence>
<dbReference type="Proteomes" id="UP000784880">
    <property type="component" value="Unassembled WGS sequence"/>
</dbReference>
<evidence type="ECO:0000256" key="2">
    <source>
        <dbReference type="ARBA" id="ARBA00022679"/>
    </source>
</evidence>
<gene>
    <name evidence="4" type="ORF">KS419_19120</name>
</gene>
<keyword evidence="1 4" id="KW-0489">Methyltransferase</keyword>
<dbReference type="PANTHER" id="PTHR44307">
    <property type="entry name" value="PHOSPHOETHANOLAMINE METHYLTRANSFERASE"/>
    <property type="match status" value="1"/>
</dbReference>
<reference evidence="4 5" key="1">
    <citation type="submission" date="2021-06" db="EMBL/GenBank/DDBJ databases">
        <title>Bacillus sp. RD4P76, an endophyte from a halophyte.</title>
        <authorList>
            <person name="Sun J.-Q."/>
        </authorList>
    </citation>
    <scope>NUCLEOTIDE SEQUENCE [LARGE SCALE GENOMIC DNA]</scope>
    <source>
        <strain evidence="4 5">CGMCC 1.15917</strain>
    </source>
</reference>
<comment type="caution">
    <text evidence="4">The sequence shown here is derived from an EMBL/GenBank/DDBJ whole genome shotgun (WGS) entry which is preliminary data.</text>
</comment>
<protein>
    <submittedName>
        <fullName evidence="4">Methyltransferase domain-containing protein</fullName>
    </submittedName>
</protein>